<organism evidence="3 4">
    <name type="scientific">Sinomicrobium oceani</name>
    <dbReference type="NCBI Taxonomy" id="1150368"/>
    <lineage>
        <taxon>Bacteria</taxon>
        <taxon>Pseudomonadati</taxon>
        <taxon>Bacteroidota</taxon>
        <taxon>Flavobacteriia</taxon>
        <taxon>Flavobacteriales</taxon>
        <taxon>Flavobacteriaceae</taxon>
        <taxon>Sinomicrobium</taxon>
    </lineage>
</organism>
<accession>A0A1K1M6U2</accession>
<dbReference type="SUPFAM" id="SSF52833">
    <property type="entry name" value="Thioredoxin-like"/>
    <property type="match status" value="1"/>
</dbReference>
<gene>
    <name evidence="3" type="ORF">SAMN02927921_00428</name>
</gene>
<protein>
    <submittedName>
        <fullName evidence="3">Thioredoxin-like domain-containing protein</fullName>
    </submittedName>
</protein>
<evidence type="ECO:0000259" key="2">
    <source>
        <dbReference type="PROSITE" id="PS51352"/>
    </source>
</evidence>
<sequence>MVIRYLLIFFCLFSAPGFAQPGSGIPWISVRELTDSLQTHPKGTLLYFYADWCAYCKKMERNAFRSPAVLARLRESGIYTAGMDVETTDTLHFGERQFYNREATTGRRPVHEFAYLLGSRDNKAFSLPVLLLLDENFAVIRRSFSYMTTEELLEFLK</sequence>
<name>A0A1K1M6U2_9FLAO</name>
<evidence type="ECO:0000313" key="3">
    <source>
        <dbReference type="EMBL" id="SFW18791.1"/>
    </source>
</evidence>
<evidence type="ECO:0000256" key="1">
    <source>
        <dbReference type="SAM" id="SignalP"/>
    </source>
</evidence>
<dbReference type="InterPro" id="IPR013766">
    <property type="entry name" value="Thioredoxin_domain"/>
</dbReference>
<dbReference type="InterPro" id="IPR036249">
    <property type="entry name" value="Thioredoxin-like_sf"/>
</dbReference>
<evidence type="ECO:0000313" key="4">
    <source>
        <dbReference type="Proteomes" id="UP000182248"/>
    </source>
</evidence>
<dbReference type="AlphaFoldDB" id="A0A1K1M6U2"/>
<dbReference type="STRING" id="1150368.SAMN02927921_00428"/>
<dbReference type="RefSeq" id="WP_072315727.1">
    <property type="nucleotide sequence ID" value="NZ_FPJE01000002.1"/>
</dbReference>
<dbReference type="PROSITE" id="PS51352">
    <property type="entry name" value="THIOREDOXIN_2"/>
    <property type="match status" value="1"/>
</dbReference>
<proteinExistence type="predicted"/>
<dbReference type="EMBL" id="FPJE01000002">
    <property type="protein sequence ID" value="SFW18791.1"/>
    <property type="molecule type" value="Genomic_DNA"/>
</dbReference>
<dbReference type="Pfam" id="PF13098">
    <property type="entry name" value="Thioredoxin_2"/>
    <property type="match status" value="1"/>
</dbReference>
<reference evidence="3 4" key="1">
    <citation type="submission" date="2016-11" db="EMBL/GenBank/DDBJ databases">
        <authorList>
            <person name="Jaros S."/>
            <person name="Januszkiewicz K."/>
            <person name="Wedrychowicz H."/>
        </authorList>
    </citation>
    <scope>NUCLEOTIDE SEQUENCE [LARGE SCALE GENOMIC DNA]</scope>
    <source>
        <strain evidence="3 4">CGMCC 1.12145</strain>
    </source>
</reference>
<feature type="domain" description="Thioredoxin" evidence="2">
    <location>
        <begin position="14"/>
        <end position="157"/>
    </location>
</feature>
<feature type="signal peptide" evidence="1">
    <location>
        <begin position="1"/>
        <end position="19"/>
    </location>
</feature>
<keyword evidence="1" id="KW-0732">Signal</keyword>
<dbReference type="OrthoDB" id="9811036at2"/>
<feature type="chain" id="PRO_5012746746" evidence="1">
    <location>
        <begin position="20"/>
        <end position="157"/>
    </location>
</feature>
<dbReference type="InterPro" id="IPR012336">
    <property type="entry name" value="Thioredoxin-like_fold"/>
</dbReference>
<keyword evidence="4" id="KW-1185">Reference proteome</keyword>
<dbReference type="Proteomes" id="UP000182248">
    <property type="component" value="Unassembled WGS sequence"/>
</dbReference>
<dbReference type="Gene3D" id="3.40.30.10">
    <property type="entry name" value="Glutaredoxin"/>
    <property type="match status" value="1"/>
</dbReference>